<keyword evidence="3" id="KW-0805">Transcription regulation</keyword>
<evidence type="ECO:0000256" key="4">
    <source>
        <dbReference type="ARBA" id="ARBA00023125"/>
    </source>
</evidence>
<feature type="compositionally biased region" description="Low complexity" evidence="7">
    <location>
        <begin position="538"/>
        <end position="547"/>
    </location>
</feature>
<feature type="region of interest" description="Disordered" evidence="7">
    <location>
        <begin position="529"/>
        <end position="583"/>
    </location>
</feature>
<keyword evidence="4" id="KW-0238">DNA-binding</keyword>
<evidence type="ECO:0000256" key="1">
    <source>
        <dbReference type="ARBA" id="ARBA00004123"/>
    </source>
</evidence>
<feature type="compositionally biased region" description="Basic and acidic residues" evidence="7">
    <location>
        <begin position="95"/>
        <end position="105"/>
    </location>
</feature>
<evidence type="ECO:0000313" key="9">
    <source>
        <dbReference type="EMBL" id="KAK7353615.1"/>
    </source>
</evidence>
<dbReference type="SMART" id="SM00717">
    <property type="entry name" value="SANT"/>
    <property type="match status" value="2"/>
</dbReference>
<keyword evidence="6" id="KW-0539">Nucleus</keyword>
<keyword evidence="2" id="KW-0677">Repeat</keyword>
<dbReference type="FunFam" id="1.10.10.60:FF:000061">
    <property type="entry name" value="Trihelix transcription factor GT-2"/>
    <property type="match status" value="1"/>
</dbReference>
<comment type="subcellular location">
    <subcellularLocation>
        <location evidence="1">Nucleus</location>
    </subcellularLocation>
</comment>
<proteinExistence type="predicted"/>
<keyword evidence="10" id="KW-1185">Reference proteome</keyword>
<feature type="region of interest" description="Disordered" evidence="7">
    <location>
        <begin position="202"/>
        <end position="226"/>
    </location>
</feature>
<feature type="compositionally biased region" description="Basic and acidic residues" evidence="7">
    <location>
        <begin position="548"/>
        <end position="560"/>
    </location>
</feature>
<dbReference type="AlphaFoldDB" id="A0AAN9QX00"/>
<protein>
    <recommendedName>
        <fullName evidence="8">Myb-like domain-containing protein</fullName>
    </recommendedName>
</protein>
<dbReference type="FunFam" id="1.10.10.60:FF:000092">
    <property type="entry name" value="Trihelix transcription factor GT-2"/>
    <property type="match status" value="1"/>
</dbReference>
<evidence type="ECO:0000259" key="8">
    <source>
        <dbReference type="PROSITE" id="PS50090"/>
    </source>
</evidence>
<evidence type="ECO:0000256" key="3">
    <source>
        <dbReference type="ARBA" id="ARBA00023015"/>
    </source>
</evidence>
<feature type="domain" description="Myb-like" evidence="8">
    <location>
        <begin position="111"/>
        <end position="168"/>
    </location>
</feature>
<dbReference type="PANTHER" id="PTHR21654">
    <property type="entry name" value="FI21293P1"/>
    <property type="match status" value="1"/>
</dbReference>
<evidence type="ECO:0000313" key="10">
    <source>
        <dbReference type="Proteomes" id="UP001374584"/>
    </source>
</evidence>
<comment type="caution">
    <text evidence="9">The sequence shown here is derived from an EMBL/GenBank/DDBJ whole genome shotgun (WGS) entry which is preliminary data.</text>
</comment>
<reference evidence="9 10" key="1">
    <citation type="submission" date="2024-01" db="EMBL/GenBank/DDBJ databases">
        <title>The genomes of 5 underutilized Papilionoideae crops provide insights into root nodulation and disease resistanc.</title>
        <authorList>
            <person name="Jiang F."/>
        </authorList>
    </citation>
    <scope>NUCLEOTIDE SEQUENCE [LARGE SCALE GENOMIC DNA]</scope>
    <source>
        <strain evidence="9">JINMINGXINNONG_FW02</strain>
        <tissue evidence="9">Leaves</tissue>
    </source>
</reference>
<accession>A0AAN9QX00</accession>
<name>A0AAN9QX00_PHACN</name>
<evidence type="ECO:0000256" key="7">
    <source>
        <dbReference type="SAM" id="MobiDB-lite"/>
    </source>
</evidence>
<evidence type="ECO:0000256" key="2">
    <source>
        <dbReference type="ARBA" id="ARBA00022737"/>
    </source>
</evidence>
<dbReference type="CDD" id="cd12203">
    <property type="entry name" value="GT1"/>
    <property type="match status" value="2"/>
</dbReference>
<sequence>MLTLFKLVNNNNAVVALQISNTSKQTLNTTPVITVPSFFFPNKLSPRLFFFFSLAPNLYCFPLVTSIKPMLQISTSPETPLANPEGGAAPVSEGLKAEHGEDGDRNSAACRWPKEETMALLKIRSDMDVAFRDTNPKAPLWEQVSRKLAELGYNRSAKKCKEKFENIYKYHRRIKEGRSGKSNGSKTYRFFEQLEALEGHHSLLPPSISDPETTTTTTTTHVPDNKINPSNNFDVILDAVPCSVSAYAGEHSSSTTSCSGKGFRKKKLTRFLEGLMREVIEKQETLQRKFMEVLEKCEKDRVAREEAWKKEELALIKTERELLAQERSIAAAKDEVVLAFLRKFAQAEGTVQLLEKIQVQNDKHRDMQQSGNVHVTANGGGDVSDMDKRECENNLSVRNFVHMSSSRWPKDEVEALIRLRTQLDVQSQGNNNSSNGVSKGPLWEEISLAMKGLGYDRSAKRCKEKWENINKYFKRMKEKNKRKPEDSKTCPYYHHLEVLYSKKPKRVNVNDFGNELKPEELLMHIMESQSQEERQAQEHQLQSQSSSEHGEKENRDKHEGDDEDQNGFQNLMVEDSPSITIMS</sequence>
<dbReference type="GO" id="GO:0005634">
    <property type="term" value="C:nucleus"/>
    <property type="evidence" value="ECO:0007669"/>
    <property type="project" value="UniProtKB-SubCell"/>
</dbReference>
<evidence type="ECO:0000256" key="6">
    <source>
        <dbReference type="ARBA" id="ARBA00023242"/>
    </source>
</evidence>
<evidence type="ECO:0000256" key="5">
    <source>
        <dbReference type="ARBA" id="ARBA00023163"/>
    </source>
</evidence>
<dbReference type="InterPro" id="IPR001005">
    <property type="entry name" value="SANT/Myb"/>
</dbReference>
<dbReference type="Gene3D" id="1.10.10.60">
    <property type="entry name" value="Homeodomain-like"/>
    <property type="match status" value="2"/>
</dbReference>
<dbReference type="PROSITE" id="PS50090">
    <property type="entry name" value="MYB_LIKE"/>
    <property type="match status" value="2"/>
</dbReference>
<gene>
    <name evidence="9" type="ORF">VNO80_19066</name>
</gene>
<dbReference type="Proteomes" id="UP001374584">
    <property type="component" value="Unassembled WGS sequence"/>
</dbReference>
<dbReference type="PANTHER" id="PTHR21654:SF14">
    <property type="entry name" value="TRIHELIX TRANSCRIPTION FACTOR GTL1-LIKE"/>
    <property type="match status" value="1"/>
</dbReference>
<organism evidence="9 10">
    <name type="scientific">Phaseolus coccineus</name>
    <name type="common">Scarlet runner bean</name>
    <name type="synonym">Phaseolus multiflorus</name>
    <dbReference type="NCBI Taxonomy" id="3886"/>
    <lineage>
        <taxon>Eukaryota</taxon>
        <taxon>Viridiplantae</taxon>
        <taxon>Streptophyta</taxon>
        <taxon>Embryophyta</taxon>
        <taxon>Tracheophyta</taxon>
        <taxon>Spermatophyta</taxon>
        <taxon>Magnoliopsida</taxon>
        <taxon>eudicotyledons</taxon>
        <taxon>Gunneridae</taxon>
        <taxon>Pentapetalae</taxon>
        <taxon>rosids</taxon>
        <taxon>fabids</taxon>
        <taxon>Fabales</taxon>
        <taxon>Fabaceae</taxon>
        <taxon>Papilionoideae</taxon>
        <taxon>50 kb inversion clade</taxon>
        <taxon>NPAAA clade</taxon>
        <taxon>indigoferoid/millettioid clade</taxon>
        <taxon>Phaseoleae</taxon>
        <taxon>Phaseolus</taxon>
    </lineage>
</organism>
<dbReference type="GO" id="GO:0006355">
    <property type="term" value="P:regulation of DNA-templated transcription"/>
    <property type="evidence" value="ECO:0007669"/>
    <property type="project" value="UniProtKB-ARBA"/>
</dbReference>
<feature type="region of interest" description="Disordered" evidence="7">
    <location>
        <begin position="77"/>
        <end position="108"/>
    </location>
</feature>
<keyword evidence="5" id="KW-0804">Transcription</keyword>
<feature type="domain" description="Myb-like" evidence="8">
    <location>
        <begin position="406"/>
        <end position="470"/>
    </location>
</feature>
<dbReference type="EMBL" id="JAYMYR010000007">
    <property type="protein sequence ID" value="KAK7353615.1"/>
    <property type="molecule type" value="Genomic_DNA"/>
</dbReference>
<dbReference type="GO" id="GO:0003677">
    <property type="term" value="F:DNA binding"/>
    <property type="evidence" value="ECO:0007669"/>
    <property type="project" value="UniProtKB-KW"/>
</dbReference>
<dbReference type="Pfam" id="PF13837">
    <property type="entry name" value="Myb_DNA-bind_4"/>
    <property type="match status" value="2"/>
</dbReference>
<dbReference type="InterPro" id="IPR044822">
    <property type="entry name" value="Myb_DNA-bind_4"/>
</dbReference>